<gene>
    <name evidence="4" type="primary">Fam149a</name>
    <name evidence="4" type="ORF">GTO96_0016528</name>
</gene>
<dbReference type="EMBL" id="JAATIS010001721">
    <property type="protein sequence ID" value="KAG2465694.1"/>
    <property type="molecule type" value="Genomic_DNA"/>
</dbReference>
<name>A0A8X7XDM2_POLSE</name>
<evidence type="ECO:0000259" key="3">
    <source>
        <dbReference type="Pfam" id="PF12516"/>
    </source>
</evidence>
<proteinExistence type="inferred from homology"/>
<dbReference type="Proteomes" id="UP000886611">
    <property type="component" value="Unassembled WGS sequence"/>
</dbReference>
<dbReference type="InterPro" id="IPR022194">
    <property type="entry name" value="DUF3719"/>
</dbReference>
<dbReference type="AlphaFoldDB" id="A0A8X7XDM2"/>
<reference evidence="4 5" key="1">
    <citation type="journal article" date="2021" name="Cell">
        <title>Tracing the genetic footprints of vertebrate landing in non-teleost ray-finned fishes.</title>
        <authorList>
            <person name="Bi X."/>
            <person name="Wang K."/>
            <person name="Yang L."/>
            <person name="Pan H."/>
            <person name="Jiang H."/>
            <person name="Wei Q."/>
            <person name="Fang M."/>
            <person name="Yu H."/>
            <person name="Zhu C."/>
            <person name="Cai Y."/>
            <person name="He Y."/>
            <person name="Gan X."/>
            <person name="Zeng H."/>
            <person name="Yu D."/>
            <person name="Zhu Y."/>
            <person name="Jiang H."/>
            <person name="Qiu Q."/>
            <person name="Yang H."/>
            <person name="Zhang Y.E."/>
            <person name="Wang W."/>
            <person name="Zhu M."/>
            <person name="He S."/>
            <person name="Zhang G."/>
        </authorList>
    </citation>
    <scope>NUCLEOTIDE SEQUENCE [LARGE SCALE GENOMIC DNA]</scope>
    <source>
        <strain evidence="4">Bchr_013</strain>
    </source>
</reference>
<evidence type="ECO:0000313" key="5">
    <source>
        <dbReference type="Proteomes" id="UP000886611"/>
    </source>
</evidence>
<evidence type="ECO:0000313" key="4">
    <source>
        <dbReference type="EMBL" id="KAG2465694.1"/>
    </source>
</evidence>
<comment type="similarity">
    <text evidence="1">Belongs to the FAM149 family.</text>
</comment>
<dbReference type="PANTHER" id="PTHR31997">
    <property type="entry name" value="AGAP003710-PA"/>
    <property type="match status" value="1"/>
</dbReference>
<feature type="region of interest" description="Disordered" evidence="2">
    <location>
        <begin position="141"/>
        <end position="162"/>
    </location>
</feature>
<feature type="domain" description="DUF3719" evidence="3">
    <location>
        <begin position="255"/>
        <end position="312"/>
    </location>
</feature>
<evidence type="ECO:0000256" key="1">
    <source>
        <dbReference type="ARBA" id="ARBA00008309"/>
    </source>
</evidence>
<dbReference type="Pfam" id="PF12516">
    <property type="entry name" value="DUF3719"/>
    <property type="match status" value="1"/>
</dbReference>
<organism evidence="4 5">
    <name type="scientific">Polypterus senegalus</name>
    <name type="common">Senegal bichir</name>
    <dbReference type="NCBI Taxonomy" id="55291"/>
    <lineage>
        <taxon>Eukaryota</taxon>
        <taxon>Metazoa</taxon>
        <taxon>Chordata</taxon>
        <taxon>Craniata</taxon>
        <taxon>Vertebrata</taxon>
        <taxon>Euteleostomi</taxon>
        <taxon>Actinopterygii</taxon>
        <taxon>Polypteriformes</taxon>
        <taxon>Polypteridae</taxon>
        <taxon>Polypterus</taxon>
    </lineage>
</organism>
<evidence type="ECO:0000256" key="2">
    <source>
        <dbReference type="SAM" id="MobiDB-lite"/>
    </source>
</evidence>
<sequence>MKIAVLDLGTIFAKIFKSSIPPQIPAAPSPSVGCQDEPAALTLPSVHKTMPLISSSFKNGSSVPNSPRTVKSNASPLALVTGLKFSEPTVNRILVRPAPSSCLVTLNTIKSNPPCPTAAIQSGGRALLGIPENFRRSALGKTEASGMESRHPGRKSLSKGSDHQFIQSQANSLPLHFTSHVVGAIQNYQRKDSIPSDTSSGQTTLTDLNNSWSEIHSYATCLSTERSSVYSWRDDEFDKVNTQKIRQLFWDVDEMLFESKVSSRTQGLQTECKEWTTRSPHLRILGTQLMLPKDDGFQHFHRRNTSEETSSQRCLDNVSDIKEMFLSGQRLEPSLSPVHSALISPKSLFSSDTSVYSFLEEEIFESDGKIEEYFAFDCKEIEDEVHELRRIPKRNKCGVPPVSPHACIKDAVTAEVFDDVWRETVEILEELIRKHWESDLPEFFNQIIHYTNEFRDAPLLRLWVGVLPFVVLYHPENVELCWLILIRLRRCSISIAYHRKPMKKLGKTTTSRASASRPSYSTNSLRLCEHASTENEPAN</sequence>
<accession>A0A8X7XDM2</accession>
<feature type="non-terminal residue" evidence="4">
    <location>
        <position position="539"/>
    </location>
</feature>
<dbReference type="InterPro" id="IPR039630">
    <property type="entry name" value="FAM149"/>
</dbReference>
<dbReference type="PANTHER" id="PTHR31997:SF2">
    <property type="entry name" value="PROTEIN FAM149A"/>
    <property type="match status" value="1"/>
</dbReference>
<protein>
    <submittedName>
        <fullName evidence="4">F149A protein</fullName>
    </submittedName>
</protein>
<comment type="caution">
    <text evidence="4">The sequence shown here is derived from an EMBL/GenBank/DDBJ whole genome shotgun (WGS) entry which is preliminary data.</text>
</comment>
<keyword evidence="5" id="KW-1185">Reference proteome</keyword>
<feature type="non-terminal residue" evidence="4">
    <location>
        <position position="1"/>
    </location>
</feature>